<name>X1TPK3_9ZZZZ</name>
<dbReference type="InterPro" id="IPR008969">
    <property type="entry name" value="CarboxyPept-like_regulatory"/>
</dbReference>
<dbReference type="AlphaFoldDB" id="X1TPK3"/>
<sequence length="256" mass="27898">MAEQSVSLQPGESKVVSFEVTPTVAKVYQVSVDGLTGSFLATEAPPGPPPGEGIIWGFVTDSLTGEAVPDVKITLNGLVRYTAWAGQYEIRDIACQQYRIQFSKEGYETATRDVVAVVYEIEGVSGRLNISLMPIVPSEPYLVYAHPAQAQVASGGTGHINYKVGIPDITAGYTLIFLFPLAGVPCWTPYGCANVSFKAGAKAGYYEGSKAWYVKYQVYRFTFANIPPGVYRLLSTCELYRDGTLVKTYWRNVDTG</sequence>
<organism evidence="1">
    <name type="scientific">marine sediment metagenome</name>
    <dbReference type="NCBI Taxonomy" id="412755"/>
    <lineage>
        <taxon>unclassified sequences</taxon>
        <taxon>metagenomes</taxon>
        <taxon>ecological metagenomes</taxon>
    </lineage>
</organism>
<accession>X1TPK3</accession>
<protein>
    <recommendedName>
        <fullName evidence="2">PEGA domain-containing protein</fullName>
    </recommendedName>
</protein>
<proteinExistence type="predicted"/>
<dbReference type="SUPFAM" id="SSF49464">
    <property type="entry name" value="Carboxypeptidase regulatory domain-like"/>
    <property type="match status" value="1"/>
</dbReference>
<gene>
    <name evidence="1" type="ORF">S12H4_34747</name>
</gene>
<evidence type="ECO:0008006" key="2">
    <source>
        <dbReference type="Google" id="ProtNLM"/>
    </source>
</evidence>
<comment type="caution">
    <text evidence="1">The sequence shown here is derived from an EMBL/GenBank/DDBJ whole genome shotgun (WGS) entry which is preliminary data.</text>
</comment>
<evidence type="ECO:0000313" key="1">
    <source>
        <dbReference type="EMBL" id="GAI93311.1"/>
    </source>
</evidence>
<dbReference type="Pfam" id="PF13620">
    <property type="entry name" value="CarboxypepD_reg"/>
    <property type="match status" value="1"/>
</dbReference>
<reference evidence="1" key="1">
    <citation type="journal article" date="2014" name="Front. Microbiol.">
        <title>High frequency of phylogenetically diverse reductive dehalogenase-homologous genes in deep subseafloor sedimentary metagenomes.</title>
        <authorList>
            <person name="Kawai M."/>
            <person name="Futagami T."/>
            <person name="Toyoda A."/>
            <person name="Takaki Y."/>
            <person name="Nishi S."/>
            <person name="Hori S."/>
            <person name="Arai W."/>
            <person name="Tsubouchi T."/>
            <person name="Morono Y."/>
            <person name="Uchiyama I."/>
            <person name="Ito T."/>
            <person name="Fujiyama A."/>
            <person name="Inagaki F."/>
            <person name="Takami H."/>
        </authorList>
    </citation>
    <scope>NUCLEOTIDE SEQUENCE</scope>
    <source>
        <strain evidence="1">Expedition CK06-06</strain>
    </source>
</reference>
<dbReference type="EMBL" id="BARW01020582">
    <property type="protein sequence ID" value="GAI93311.1"/>
    <property type="molecule type" value="Genomic_DNA"/>
</dbReference>
<dbReference type="Gene3D" id="2.60.40.1120">
    <property type="entry name" value="Carboxypeptidase-like, regulatory domain"/>
    <property type="match status" value="1"/>
</dbReference>
<feature type="non-terminal residue" evidence="1">
    <location>
        <position position="256"/>
    </location>
</feature>